<feature type="transmembrane region" description="Helical" evidence="1">
    <location>
        <begin position="74"/>
        <end position="91"/>
    </location>
</feature>
<feature type="transmembrane region" description="Helical" evidence="1">
    <location>
        <begin position="154"/>
        <end position="178"/>
    </location>
</feature>
<keyword evidence="3" id="KW-1185">Reference proteome</keyword>
<accession>A0A8J6PDI8</accession>
<dbReference type="Pfam" id="PF13858">
    <property type="entry name" value="DUF4199"/>
    <property type="match status" value="1"/>
</dbReference>
<evidence type="ECO:0000313" key="3">
    <source>
        <dbReference type="Proteomes" id="UP000652681"/>
    </source>
</evidence>
<keyword evidence="1" id="KW-1133">Transmembrane helix</keyword>
<gene>
    <name evidence="2" type="ORF">H9Y05_12335</name>
</gene>
<feature type="transmembrane region" description="Helical" evidence="1">
    <location>
        <begin position="32"/>
        <end position="54"/>
    </location>
</feature>
<evidence type="ECO:0000313" key="2">
    <source>
        <dbReference type="EMBL" id="MBC9813257.1"/>
    </source>
</evidence>
<protein>
    <submittedName>
        <fullName evidence="2">DUF4199 domain-containing protein</fullName>
    </submittedName>
</protein>
<dbReference type="AlphaFoldDB" id="A0A8J6PDI8"/>
<dbReference type="RefSeq" id="WP_216714469.1">
    <property type="nucleotide sequence ID" value="NZ_JACVEL010000009.1"/>
</dbReference>
<reference evidence="2" key="1">
    <citation type="submission" date="2020-09" db="EMBL/GenBank/DDBJ databases">
        <title>Taishania pollutisoli gen. nov., sp. nov., Isolated from Tetrabromobisphenol A-Contaminated Soil.</title>
        <authorList>
            <person name="Chen Q."/>
        </authorList>
    </citation>
    <scope>NUCLEOTIDE SEQUENCE</scope>
    <source>
        <strain evidence="2">CZZ-1</strain>
    </source>
</reference>
<evidence type="ECO:0000256" key="1">
    <source>
        <dbReference type="SAM" id="Phobius"/>
    </source>
</evidence>
<name>A0A8J6PDI8_9FLAO</name>
<sequence>MKVTIKTALICAAVWIGFKLLGYQLGWNIPDYTSLFVLTNILGLLVAVSVGLYLQKRKGVEDDSMLTDIKNGMTSGVIYALVVCGFLYFYYEKIDPEYNQKMIAEREMYFKTVVDDPAKLKELKASNKELEVMTKEEIIEEFRKTPQMLFSGTFMMTFGMLSMLVLSTLYSILVSIIYRKVLFR</sequence>
<dbReference type="InterPro" id="IPR025250">
    <property type="entry name" value="DUF4199"/>
</dbReference>
<keyword evidence="1" id="KW-0812">Transmembrane</keyword>
<organism evidence="2 3">
    <name type="scientific">Taishania pollutisoli</name>
    <dbReference type="NCBI Taxonomy" id="2766479"/>
    <lineage>
        <taxon>Bacteria</taxon>
        <taxon>Pseudomonadati</taxon>
        <taxon>Bacteroidota</taxon>
        <taxon>Flavobacteriia</taxon>
        <taxon>Flavobacteriales</taxon>
        <taxon>Crocinitomicaceae</taxon>
        <taxon>Taishania</taxon>
    </lineage>
</organism>
<dbReference type="Proteomes" id="UP000652681">
    <property type="component" value="Unassembled WGS sequence"/>
</dbReference>
<dbReference type="EMBL" id="JACVEL010000009">
    <property type="protein sequence ID" value="MBC9813257.1"/>
    <property type="molecule type" value="Genomic_DNA"/>
</dbReference>
<proteinExistence type="predicted"/>
<comment type="caution">
    <text evidence="2">The sequence shown here is derived from an EMBL/GenBank/DDBJ whole genome shotgun (WGS) entry which is preliminary data.</text>
</comment>
<keyword evidence="1" id="KW-0472">Membrane</keyword>